<accession>X1EM45</accession>
<reference evidence="4" key="1">
    <citation type="journal article" date="2014" name="Front. Microbiol.">
        <title>High frequency of phylogenetically diverse reductive dehalogenase-homologous genes in deep subseafloor sedimentary metagenomes.</title>
        <authorList>
            <person name="Kawai M."/>
            <person name="Futagami T."/>
            <person name="Toyoda A."/>
            <person name="Takaki Y."/>
            <person name="Nishi S."/>
            <person name="Hori S."/>
            <person name="Arai W."/>
            <person name="Tsubouchi T."/>
            <person name="Morono Y."/>
            <person name="Uchiyama I."/>
            <person name="Ito T."/>
            <person name="Fujiyama A."/>
            <person name="Inagaki F."/>
            <person name="Takami H."/>
        </authorList>
    </citation>
    <scope>NUCLEOTIDE SEQUENCE</scope>
    <source>
        <strain evidence="4">Expedition CK06-06</strain>
    </source>
</reference>
<feature type="non-terminal residue" evidence="4">
    <location>
        <position position="1"/>
    </location>
</feature>
<keyword evidence="1" id="KW-0808">Transferase</keyword>
<evidence type="ECO:0000256" key="1">
    <source>
        <dbReference type="ARBA" id="ARBA00022679"/>
    </source>
</evidence>
<evidence type="ECO:0000313" key="4">
    <source>
        <dbReference type="EMBL" id="GAH18194.1"/>
    </source>
</evidence>
<dbReference type="GO" id="GO:0016779">
    <property type="term" value="F:nucleotidyltransferase activity"/>
    <property type="evidence" value="ECO:0007669"/>
    <property type="project" value="InterPro"/>
</dbReference>
<proteinExistence type="predicted"/>
<dbReference type="SUPFAM" id="SSF55003">
    <property type="entry name" value="PAP/Archaeal CCA-adding enzyme, C-terminal domain"/>
    <property type="match status" value="1"/>
</dbReference>
<dbReference type="GO" id="GO:0031123">
    <property type="term" value="P:RNA 3'-end processing"/>
    <property type="evidence" value="ECO:0007669"/>
    <property type="project" value="InterPro"/>
</dbReference>
<dbReference type="AlphaFoldDB" id="X1EM45"/>
<organism evidence="4">
    <name type="scientific">marine sediment metagenome</name>
    <dbReference type="NCBI Taxonomy" id="412755"/>
    <lineage>
        <taxon>unclassified sequences</taxon>
        <taxon>metagenomes</taxon>
        <taxon>ecological metagenomes</taxon>
    </lineage>
</organism>
<evidence type="ECO:0000256" key="3">
    <source>
        <dbReference type="ARBA" id="ARBA00022840"/>
    </source>
</evidence>
<protein>
    <submittedName>
        <fullName evidence="4">Uncharacterized protein</fullName>
    </submittedName>
</protein>
<keyword evidence="2" id="KW-0547">Nucleotide-binding</keyword>
<comment type="caution">
    <text evidence="4">The sequence shown here is derived from an EMBL/GenBank/DDBJ whole genome shotgun (WGS) entry which is preliminary data.</text>
</comment>
<dbReference type="GO" id="GO:0005524">
    <property type="term" value="F:ATP binding"/>
    <property type="evidence" value="ECO:0007669"/>
    <property type="project" value="UniProtKB-KW"/>
</dbReference>
<dbReference type="GO" id="GO:0003723">
    <property type="term" value="F:RNA binding"/>
    <property type="evidence" value="ECO:0007669"/>
    <property type="project" value="InterPro"/>
</dbReference>
<dbReference type="EMBL" id="BART01031960">
    <property type="protein sequence ID" value="GAH18194.1"/>
    <property type="molecule type" value="Genomic_DNA"/>
</dbReference>
<dbReference type="InterPro" id="IPR011068">
    <property type="entry name" value="NuclTrfase_I-like_C"/>
</dbReference>
<keyword evidence="3" id="KW-0067">ATP-binding</keyword>
<evidence type="ECO:0000256" key="2">
    <source>
        <dbReference type="ARBA" id="ARBA00022741"/>
    </source>
</evidence>
<gene>
    <name evidence="4" type="ORF">S01H4_55385</name>
</gene>
<sequence length="189" mass="22439">NPDKNFFLLKNITEIDITTIDSSLIKKLFILELKNENSEIHYTINRDKLYSIGDNIKTKGEKEFSHAERFGQIEFEVYFEQDLEEYNLSIFCEKPEIDKSFLRRGPPIKDKVHSEKFIKKNPQYFEKDGFLWIKTIRGYSIFEDFLRDIIKDKIPDNLKIVNLSNSKEIKTLSGKRCLYVLLKMVLPFI</sequence>
<name>X1EM45_9ZZZZ</name>